<keyword evidence="6" id="KW-0967">Endosome</keyword>
<evidence type="ECO:0000256" key="13">
    <source>
        <dbReference type="ARBA" id="ARBA00083874"/>
    </source>
</evidence>
<dbReference type="GO" id="GO:0005829">
    <property type="term" value="C:cytosol"/>
    <property type="evidence" value="ECO:0007669"/>
    <property type="project" value="UniProtKB-ARBA"/>
</dbReference>
<dbReference type="EMBL" id="KN120985">
    <property type="protein sequence ID" value="KFO37263.1"/>
    <property type="molecule type" value="Genomic_DNA"/>
</dbReference>
<keyword evidence="4" id="KW-0597">Phosphoprotein</keyword>
<feature type="domain" description="FYVE-type" evidence="16">
    <location>
        <begin position="759"/>
        <end position="817"/>
    </location>
</feature>
<dbReference type="GO" id="GO:0006622">
    <property type="term" value="P:protein targeting to lysosome"/>
    <property type="evidence" value="ECO:0007669"/>
    <property type="project" value="TreeGrafter"/>
</dbReference>
<evidence type="ECO:0000256" key="10">
    <source>
        <dbReference type="ARBA" id="ARBA00054273"/>
    </source>
</evidence>
<gene>
    <name evidence="17" type="ORF">H920_01339</name>
</gene>
<dbReference type="GO" id="GO:0016197">
    <property type="term" value="P:endosomal transport"/>
    <property type="evidence" value="ECO:0007669"/>
    <property type="project" value="TreeGrafter"/>
</dbReference>
<evidence type="ECO:0000256" key="2">
    <source>
        <dbReference type="ARBA" id="ARBA00004496"/>
    </source>
</evidence>
<name>A0A091E3K1_FUKDA</name>
<dbReference type="InterPro" id="IPR017455">
    <property type="entry name" value="Znf_FYVE-rel"/>
</dbReference>
<dbReference type="SMART" id="SM00064">
    <property type="entry name" value="FYVE"/>
    <property type="match status" value="1"/>
</dbReference>
<feature type="compositionally biased region" description="Basic and acidic residues" evidence="15">
    <location>
        <begin position="455"/>
        <end position="467"/>
    </location>
</feature>
<feature type="compositionally biased region" description="Polar residues" evidence="15">
    <location>
        <begin position="848"/>
        <end position="867"/>
    </location>
</feature>
<dbReference type="CDD" id="cd15729">
    <property type="entry name" value="FYVE_endofin"/>
    <property type="match status" value="1"/>
</dbReference>
<proteinExistence type="predicted"/>
<dbReference type="FunFam" id="3.30.500.40:FF:000002">
    <property type="entry name" value="Zinc finger FYVE domain-containing protein 16"/>
    <property type="match status" value="1"/>
</dbReference>
<dbReference type="InterPro" id="IPR035438">
    <property type="entry name" value="SARA/endofin"/>
</dbReference>
<dbReference type="InterPro" id="IPR011011">
    <property type="entry name" value="Znf_FYVE_PHD"/>
</dbReference>
<evidence type="ECO:0000313" key="18">
    <source>
        <dbReference type="Proteomes" id="UP000028990"/>
    </source>
</evidence>
<dbReference type="PROSITE" id="PS50178">
    <property type="entry name" value="ZF_FYVE"/>
    <property type="match status" value="1"/>
</dbReference>
<dbReference type="InterPro" id="IPR000306">
    <property type="entry name" value="Znf_FYVE"/>
</dbReference>
<evidence type="ECO:0000256" key="9">
    <source>
        <dbReference type="ARBA" id="ARBA00023136"/>
    </source>
</evidence>
<evidence type="ECO:0000256" key="3">
    <source>
        <dbReference type="ARBA" id="ARBA00022490"/>
    </source>
</evidence>
<dbReference type="Pfam" id="PF01363">
    <property type="entry name" value="FYVE"/>
    <property type="match status" value="1"/>
</dbReference>
<dbReference type="Gene3D" id="3.30.500.40">
    <property type="match status" value="1"/>
</dbReference>
<dbReference type="PIRSF" id="PIRSF037289">
    <property type="entry name" value="SARA/endofin"/>
    <property type="match status" value="1"/>
</dbReference>
<comment type="subunit">
    <text evidence="11">Interacts (via C-terminus) with TOM1 (via C-terminus); interaction is required to target TOM1 to endosomes. Does not interact with TOM1L1 or TOM1L2.</text>
</comment>
<dbReference type="STRING" id="885580.ENSFDAP00000015385"/>
<evidence type="ECO:0000256" key="1">
    <source>
        <dbReference type="ARBA" id="ARBA00004220"/>
    </source>
</evidence>
<dbReference type="GO" id="GO:0005545">
    <property type="term" value="F:1-phosphatidylinositol binding"/>
    <property type="evidence" value="ECO:0007669"/>
    <property type="project" value="UniProtKB-ARBA"/>
</dbReference>
<keyword evidence="9" id="KW-0472">Membrane</keyword>
<sequence length="1550" mass="166805">MDSYFKAAVSDLDKLLDDFEQNPDEQDYCQGVQNAYDSNNRSVPSELAPSQPPSLLPKDWQCASGYASSETCYEANEVSFSEKALQGLTSLQNEKNVTGLDLLSSVDGGTSDGSQPLYMRCSKPVCDLISDMGSLVHAANSEEDIKKLLPDDFKSSADSLTGLGSSAVSDGASVPSPDHGNGPVTGQSDMRSDLQNREIGGAKESGIKVETTLSDACQYDGTENVNDGKISGQSDPVVDSNITSVLTQQSSRVCDSKDKLQHKHPPGELLKDDGCLVKQEIDLVKEEVDMMVAAVTESLKEGGSASALPCKSLPKSESLCLSDSDSRGKNFKLPDFSSQEDRTAVFIKQSAKEDSRNLDLEVNNDAIHDSPTALRVSGEDAPSSLSCLPVPGSLCSSFLDSKAHGDCLPQEPKDHIQHTGVVHEEAQKSAVLDREPFRQTDLMKEGKCKSTLLQPEHEETGEGKEEPEQTGIGAEALGAPGPTGSSTAAGPQLELLGADAPGCQAGCTGLTFVGSDMDGHDLDYFNIDEGMKSGSLVSDAELDAFLTEQYLQTSNLTSFEENVNDSKSPMNQIDMKGLSAGNVDDIYFKAEAGATGESDGIKMICETSDKQNTIENSVLCAQERSTVPIEPGSLSCTPEMPSELPVSDVSSRPVPVGGARPKQLINLASRARVSDEQSQPDVPSAPEGGPCLADAVMPPPCPPNSTADAQASFNSNYIDIESNFEGRSSLPTANEDLLPENTCKEGLVLGQKQPNWVPDSEAPNCMNCQVKFTFTKRRHHCRACGKVFCGVCCNRKCKLPYLEKEARVCVICYETINRAQAFERMMSPTGSGPQAHHPGDSATGPPLQETQPTSVPSPTALPTSALRQPSAEGLGSREQKRVWFADGILPNGEVADTTKLSFGSKRCSEDCSPPSPAVPMVIDTVDPACSATVEKPNSKLGDSSRNESTGSLICHAPSVEKLPANTGTDELPTASLSLDDDIFAEIEAPSDSLDVTVNSILPVAGVSDYGLLCHVDRHISRKISLLPDDEHGLPPLLCASGGQGSAPVVEEHPSPEQISSLLQSEGSPPATFVLNANLLVNVRLIFYSSDKYWYFSTNGLHGLGQAEIIILLLCLPNEDTVPKDIFRLFLTIYRDALRGKYIENLDSVTFTESFLNSKDHGGVLFITPTVQKLDDLPLPSSPFLCGILIQKLEIPWAKVFPIRLMLRLGVEYKAYPAPLTSIRGRKPLFGEIGHTIMNLLVDLRNYQYTLHNIDQLLIHMEMGKSCIKIPRKKYSDVMRVLNSSNEHVISIGASFSADADSHLVCVQSAGAYHTQASGAPGHARRVTGASFVVFSGALKSSSGFLAKSSIVEDGLMVQITPETMDGLRQALREQKDFRITCGKVDAVDLREYVDICWVDAEENGNKGVISSVDGISLQGFPSEKIKLEADFETEEKIVKCTEVFYFLKDQDLSVLSTHHQFAKEIAMACSAALRPHLKTLKSGGVNRVGLRVSIDTDVVEFQAGSEGQLLPQHYLNALDSALIPVIHGGTASSTLPLEMELVFFILENLV</sequence>
<dbReference type="FunFam" id="3.30.40.10:FF:000084">
    <property type="entry name" value="Zinc finger, FYVE domain-containing 9b"/>
    <property type="match status" value="1"/>
</dbReference>
<reference evidence="17 18" key="1">
    <citation type="submission" date="2013-11" db="EMBL/GenBank/DDBJ databases">
        <title>The Damaraland mole rat (Fukomys damarensis) genome and evolution of African mole rats.</title>
        <authorList>
            <person name="Gladyshev V.N."/>
            <person name="Fang X."/>
        </authorList>
    </citation>
    <scope>NUCLEOTIDE SEQUENCE [LARGE SCALE GENOMIC DNA]</scope>
    <source>
        <tissue evidence="17">Liver</tissue>
    </source>
</reference>
<dbReference type="FunFam" id="3.30.1360.220:FF:000001">
    <property type="entry name" value="Zinc finger, FYVE domain-containing 9a"/>
    <property type="match status" value="1"/>
</dbReference>
<comment type="function">
    <text evidence="10">May be involved in regulating membrane trafficking in the endosomal pathway. Overexpression induces endosome aggregation. Required to target TOM1 to endosomes.</text>
</comment>
<evidence type="ECO:0000256" key="7">
    <source>
        <dbReference type="ARBA" id="ARBA00022771"/>
    </source>
</evidence>
<keyword evidence="3" id="KW-0963">Cytoplasm</keyword>
<evidence type="ECO:0000256" key="14">
    <source>
        <dbReference type="PROSITE-ProRule" id="PRU00091"/>
    </source>
</evidence>
<evidence type="ECO:0000256" key="12">
    <source>
        <dbReference type="ARBA" id="ARBA00071563"/>
    </source>
</evidence>
<feature type="region of interest" description="Disordered" evidence="15">
    <location>
        <begin position="164"/>
        <end position="191"/>
    </location>
</feature>
<accession>A0A091E3K1</accession>
<evidence type="ECO:0000256" key="4">
    <source>
        <dbReference type="ARBA" id="ARBA00022553"/>
    </source>
</evidence>
<dbReference type="eggNOG" id="KOG1841">
    <property type="taxonomic scope" value="Eukaryota"/>
</dbReference>
<evidence type="ECO:0000313" key="17">
    <source>
        <dbReference type="EMBL" id="KFO37263.1"/>
    </source>
</evidence>
<keyword evidence="5" id="KW-0479">Metal-binding</keyword>
<keyword evidence="8" id="KW-0862">Zinc</keyword>
<evidence type="ECO:0000256" key="5">
    <source>
        <dbReference type="ARBA" id="ARBA00022723"/>
    </source>
</evidence>
<evidence type="ECO:0000256" key="8">
    <source>
        <dbReference type="ARBA" id="ARBA00022833"/>
    </source>
</evidence>
<evidence type="ECO:0000256" key="11">
    <source>
        <dbReference type="ARBA" id="ARBA00063841"/>
    </source>
</evidence>
<dbReference type="Pfam" id="PF11979">
    <property type="entry name" value="SARA_C"/>
    <property type="match status" value="1"/>
</dbReference>
<keyword evidence="18" id="KW-1185">Reference proteome</keyword>
<dbReference type="InterPro" id="IPR013083">
    <property type="entry name" value="Znf_RING/FYVE/PHD"/>
</dbReference>
<dbReference type="GO" id="GO:0008270">
    <property type="term" value="F:zinc ion binding"/>
    <property type="evidence" value="ECO:0007669"/>
    <property type="project" value="UniProtKB-KW"/>
</dbReference>
<dbReference type="PANTHER" id="PTHR46319:SF1">
    <property type="entry name" value="ZINC FINGER FYVE DOMAIN-CONTAINING PROTEIN 16"/>
    <property type="match status" value="1"/>
</dbReference>
<dbReference type="PANTHER" id="PTHR46319">
    <property type="entry name" value="ZINC FINGER FYVE DOMAIN-CONTAINING PROTEIN"/>
    <property type="match status" value="1"/>
</dbReference>
<dbReference type="GO" id="GO:0031901">
    <property type="term" value="C:early endosome membrane"/>
    <property type="evidence" value="ECO:0007669"/>
    <property type="project" value="UniProtKB-SubCell"/>
</dbReference>
<evidence type="ECO:0000256" key="6">
    <source>
        <dbReference type="ARBA" id="ARBA00022753"/>
    </source>
</evidence>
<dbReference type="SMART" id="SM01421">
    <property type="entry name" value="DUF3480"/>
    <property type="match status" value="1"/>
</dbReference>
<keyword evidence="7 14" id="KW-0863">Zinc-finger</keyword>
<protein>
    <recommendedName>
        <fullName evidence="12">Zinc finger FYVE domain-containing protein 16</fullName>
    </recommendedName>
    <alternativeName>
        <fullName evidence="13">Endofin</fullName>
    </alternativeName>
</protein>
<dbReference type="Gene3D" id="3.30.1360.220">
    <property type="entry name" value="Domain of unknown function (DUF3480), N-terminal subdomain"/>
    <property type="match status" value="2"/>
</dbReference>
<dbReference type="OrthoDB" id="5872154at2759"/>
<evidence type="ECO:0000259" key="16">
    <source>
        <dbReference type="PROSITE" id="PS50178"/>
    </source>
</evidence>
<feature type="region of interest" description="Disordered" evidence="15">
    <location>
        <begin position="450"/>
        <end position="487"/>
    </location>
</feature>
<feature type="region of interest" description="Disordered" evidence="15">
    <location>
        <begin position="826"/>
        <end position="877"/>
    </location>
</feature>
<feature type="region of interest" description="Disordered" evidence="15">
    <location>
        <begin position="670"/>
        <end position="708"/>
    </location>
</feature>
<evidence type="ECO:0000256" key="15">
    <source>
        <dbReference type="SAM" id="MobiDB-lite"/>
    </source>
</evidence>
<dbReference type="InterPro" id="IPR022557">
    <property type="entry name" value="SARA-like_C"/>
</dbReference>
<comment type="subcellular location">
    <subcellularLocation>
        <location evidence="2">Cytoplasm</location>
    </subcellularLocation>
    <subcellularLocation>
        <location evidence="1">Early endosome membrane</location>
        <topology evidence="1">Peripheral membrane protein</topology>
    </subcellularLocation>
</comment>
<dbReference type="SUPFAM" id="SSF57903">
    <property type="entry name" value="FYVE/PHD zinc finger"/>
    <property type="match status" value="1"/>
</dbReference>
<organism evidence="17 18">
    <name type="scientific">Fukomys damarensis</name>
    <name type="common">Damaraland mole rat</name>
    <name type="synonym">Cryptomys damarensis</name>
    <dbReference type="NCBI Taxonomy" id="885580"/>
    <lineage>
        <taxon>Eukaryota</taxon>
        <taxon>Metazoa</taxon>
        <taxon>Chordata</taxon>
        <taxon>Craniata</taxon>
        <taxon>Vertebrata</taxon>
        <taxon>Euteleostomi</taxon>
        <taxon>Mammalia</taxon>
        <taxon>Eutheria</taxon>
        <taxon>Euarchontoglires</taxon>
        <taxon>Glires</taxon>
        <taxon>Rodentia</taxon>
        <taxon>Hystricomorpha</taxon>
        <taxon>Bathyergidae</taxon>
        <taxon>Fukomys</taxon>
    </lineage>
</organism>
<dbReference type="Gene3D" id="3.30.40.10">
    <property type="entry name" value="Zinc/RING finger domain, C3HC4 (zinc finger)"/>
    <property type="match status" value="1"/>
</dbReference>
<dbReference type="Proteomes" id="UP000028990">
    <property type="component" value="Unassembled WGS sequence"/>
</dbReference>